<accession>A0AAV7RDJ6</accession>
<proteinExistence type="predicted"/>
<evidence type="ECO:0008006" key="3">
    <source>
        <dbReference type="Google" id="ProtNLM"/>
    </source>
</evidence>
<evidence type="ECO:0000313" key="2">
    <source>
        <dbReference type="Proteomes" id="UP001066276"/>
    </source>
</evidence>
<feature type="non-terminal residue" evidence="1">
    <location>
        <position position="1"/>
    </location>
</feature>
<dbReference type="EMBL" id="JANPWB010000009">
    <property type="protein sequence ID" value="KAJ1150128.1"/>
    <property type="molecule type" value="Genomic_DNA"/>
</dbReference>
<gene>
    <name evidence="1" type="ORF">NDU88_002926</name>
</gene>
<evidence type="ECO:0000313" key="1">
    <source>
        <dbReference type="EMBL" id="KAJ1150128.1"/>
    </source>
</evidence>
<comment type="caution">
    <text evidence="1">The sequence shown here is derived from an EMBL/GenBank/DDBJ whole genome shotgun (WGS) entry which is preliminary data.</text>
</comment>
<keyword evidence="2" id="KW-1185">Reference proteome</keyword>
<feature type="non-terminal residue" evidence="1">
    <location>
        <position position="107"/>
    </location>
</feature>
<dbReference type="Proteomes" id="UP001066276">
    <property type="component" value="Chromosome 5"/>
</dbReference>
<sequence>LLYLYDTMLISHTLIALRCLVSKLIQFMMDLGLSTNFTKSHIMTCGPKHMSMHTLTLGNNKLDCVSCFPYLVFNFDSLGSWSSNILNRQMMLNHSVGALLNILQPIG</sequence>
<dbReference type="AlphaFoldDB" id="A0AAV7RDJ6"/>
<name>A0AAV7RDJ6_PLEWA</name>
<protein>
    <recommendedName>
        <fullName evidence="3">Reverse transcriptase</fullName>
    </recommendedName>
</protein>
<organism evidence="1 2">
    <name type="scientific">Pleurodeles waltl</name>
    <name type="common">Iberian ribbed newt</name>
    <dbReference type="NCBI Taxonomy" id="8319"/>
    <lineage>
        <taxon>Eukaryota</taxon>
        <taxon>Metazoa</taxon>
        <taxon>Chordata</taxon>
        <taxon>Craniata</taxon>
        <taxon>Vertebrata</taxon>
        <taxon>Euteleostomi</taxon>
        <taxon>Amphibia</taxon>
        <taxon>Batrachia</taxon>
        <taxon>Caudata</taxon>
        <taxon>Salamandroidea</taxon>
        <taxon>Salamandridae</taxon>
        <taxon>Pleurodelinae</taxon>
        <taxon>Pleurodeles</taxon>
    </lineage>
</organism>
<reference evidence="1" key="1">
    <citation type="journal article" date="2022" name="bioRxiv">
        <title>Sequencing and chromosome-scale assembly of the giantPleurodeles waltlgenome.</title>
        <authorList>
            <person name="Brown T."/>
            <person name="Elewa A."/>
            <person name="Iarovenko S."/>
            <person name="Subramanian E."/>
            <person name="Araus A.J."/>
            <person name="Petzold A."/>
            <person name="Susuki M."/>
            <person name="Suzuki K.-i.T."/>
            <person name="Hayashi T."/>
            <person name="Toyoda A."/>
            <person name="Oliveira C."/>
            <person name="Osipova E."/>
            <person name="Leigh N.D."/>
            <person name="Simon A."/>
            <person name="Yun M.H."/>
        </authorList>
    </citation>
    <scope>NUCLEOTIDE SEQUENCE</scope>
    <source>
        <strain evidence="1">20211129_DDA</strain>
        <tissue evidence="1">Liver</tissue>
    </source>
</reference>